<proteinExistence type="predicted"/>
<accession>A0ABP9LAH3</accession>
<evidence type="ECO:0000313" key="3">
    <source>
        <dbReference type="Proteomes" id="UP001501083"/>
    </source>
</evidence>
<evidence type="ECO:0000313" key="2">
    <source>
        <dbReference type="EMBL" id="GAA5072274.1"/>
    </source>
</evidence>
<dbReference type="Proteomes" id="UP001501083">
    <property type="component" value="Unassembled WGS sequence"/>
</dbReference>
<keyword evidence="3" id="KW-1185">Reference proteome</keyword>
<keyword evidence="1" id="KW-1133">Transmembrane helix</keyword>
<keyword evidence="1" id="KW-0812">Transmembrane</keyword>
<comment type="caution">
    <text evidence="2">The sequence shown here is derived from an EMBL/GenBank/DDBJ whole genome shotgun (WGS) entry which is preliminary data.</text>
</comment>
<dbReference type="EMBL" id="BAABKY010000002">
    <property type="protein sequence ID" value="GAA5072274.1"/>
    <property type="molecule type" value="Genomic_DNA"/>
</dbReference>
<protein>
    <submittedName>
        <fullName evidence="2">Uncharacterized protein</fullName>
    </submittedName>
</protein>
<gene>
    <name evidence="2" type="ORF">GCM10025759_12030</name>
</gene>
<sequence>MRIFAALGDDAHQGWVWLQDPTLPPRCVVKITNLATRKSVHCEALQMDVSFLQGYNQSPRITINDPASSLVIGAWYRAGLGGLSTQTDVRLKIVAKNSWFGQFRACVGHPQVVVRLAAWLGGVGFALGVIGLVLGVASLG</sequence>
<evidence type="ECO:0000256" key="1">
    <source>
        <dbReference type="SAM" id="Phobius"/>
    </source>
</evidence>
<reference evidence="3" key="1">
    <citation type="journal article" date="2019" name="Int. J. Syst. Evol. Microbiol.">
        <title>The Global Catalogue of Microorganisms (GCM) 10K type strain sequencing project: providing services to taxonomists for standard genome sequencing and annotation.</title>
        <authorList>
            <consortium name="The Broad Institute Genomics Platform"/>
            <consortium name="The Broad Institute Genome Sequencing Center for Infectious Disease"/>
            <person name="Wu L."/>
            <person name="Ma J."/>
        </authorList>
    </citation>
    <scope>NUCLEOTIDE SEQUENCE [LARGE SCALE GENOMIC DNA]</scope>
    <source>
        <strain evidence="3">JCM 19212</strain>
    </source>
</reference>
<keyword evidence="1" id="KW-0472">Membrane</keyword>
<dbReference type="RefSeq" id="WP_158986994.1">
    <property type="nucleotide sequence ID" value="NZ_BAABKY010000002.1"/>
</dbReference>
<organism evidence="2 3">
    <name type="scientific">Lysobacter panacisoli</name>
    <dbReference type="NCBI Taxonomy" id="1255263"/>
    <lineage>
        <taxon>Bacteria</taxon>
        <taxon>Pseudomonadati</taxon>
        <taxon>Pseudomonadota</taxon>
        <taxon>Gammaproteobacteria</taxon>
        <taxon>Lysobacterales</taxon>
        <taxon>Lysobacteraceae</taxon>
        <taxon>Lysobacter</taxon>
    </lineage>
</organism>
<name>A0ABP9LAH3_9GAMM</name>
<feature type="transmembrane region" description="Helical" evidence="1">
    <location>
        <begin position="116"/>
        <end position="139"/>
    </location>
</feature>